<organism evidence="2 3">
    <name type="scientific">Aspergillus welwitschiae</name>
    <dbReference type="NCBI Taxonomy" id="1341132"/>
    <lineage>
        <taxon>Eukaryota</taxon>
        <taxon>Fungi</taxon>
        <taxon>Dikarya</taxon>
        <taxon>Ascomycota</taxon>
        <taxon>Pezizomycotina</taxon>
        <taxon>Eurotiomycetes</taxon>
        <taxon>Eurotiomycetidae</taxon>
        <taxon>Eurotiales</taxon>
        <taxon>Aspergillaceae</taxon>
        <taxon>Aspergillus</taxon>
        <taxon>Aspergillus subgen. Circumdati</taxon>
    </lineage>
</organism>
<feature type="non-terminal residue" evidence="2">
    <location>
        <position position="1"/>
    </location>
</feature>
<feature type="chain" id="PRO_5017572391" description="Secreted protein" evidence="1">
    <location>
        <begin position="18"/>
        <end position="78"/>
    </location>
</feature>
<gene>
    <name evidence="2" type="ORF">BDQ94DRAFT_139929</name>
</gene>
<sequence length="78" mass="8577">MSWILVVHSFASSIVQSLQLQCISTPSALTHFDLHLGPDIPDPATFPRVPVLFFPPHFASTSYPSSAFGALYPFPLFD</sequence>
<dbReference type="Proteomes" id="UP000253729">
    <property type="component" value="Unassembled WGS sequence"/>
</dbReference>
<keyword evidence="1" id="KW-0732">Signal</keyword>
<evidence type="ECO:0000313" key="3">
    <source>
        <dbReference type="Proteomes" id="UP000253729"/>
    </source>
</evidence>
<dbReference type="RefSeq" id="XP_026628640.1">
    <property type="nucleotide sequence ID" value="XM_026765524.1"/>
</dbReference>
<reference evidence="2 3" key="1">
    <citation type="submission" date="2018-07" db="EMBL/GenBank/DDBJ databases">
        <title>The genomes of Aspergillus section Nigri reveals drivers in fungal speciation.</title>
        <authorList>
            <consortium name="DOE Joint Genome Institute"/>
            <person name="Vesth T.C."/>
            <person name="Nybo J."/>
            <person name="Theobald S."/>
            <person name="Brandl J."/>
            <person name="Frisvad J.C."/>
            <person name="Nielsen K.F."/>
            <person name="Lyhne E.K."/>
            <person name="Kogle M.E."/>
            <person name="Kuo A."/>
            <person name="Riley R."/>
            <person name="Clum A."/>
            <person name="Nolan M."/>
            <person name="Lipzen A."/>
            <person name="Salamov A."/>
            <person name="Henrissat B."/>
            <person name="Wiebenga A."/>
            <person name="De vries R.P."/>
            <person name="Grigoriev I.V."/>
            <person name="Mortensen U.H."/>
            <person name="Andersen M.R."/>
            <person name="Baker S.E."/>
        </authorList>
    </citation>
    <scope>NUCLEOTIDE SEQUENCE [LARGE SCALE GENOMIC DNA]</scope>
    <source>
        <strain evidence="2 3">CBS 139.54b</strain>
    </source>
</reference>
<dbReference type="AlphaFoldDB" id="A0A3F3Q8W3"/>
<evidence type="ECO:0000313" key="2">
    <source>
        <dbReference type="EMBL" id="RDH35618.1"/>
    </source>
</evidence>
<protein>
    <recommendedName>
        <fullName evidence="4">Secreted protein</fullName>
    </recommendedName>
</protein>
<feature type="signal peptide" evidence="1">
    <location>
        <begin position="1"/>
        <end position="17"/>
    </location>
</feature>
<dbReference type="EMBL" id="KZ852040">
    <property type="protein sequence ID" value="RDH35618.1"/>
    <property type="molecule type" value="Genomic_DNA"/>
</dbReference>
<proteinExistence type="predicted"/>
<evidence type="ECO:0008006" key="4">
    <source>
        <dbReference type="Google" id="ProtNLM"/>
    </source>
</evidence>
<dbReference type="GeneID" id="38133880"/>
<keyword evidence="3" id="KW-1185">Reference proteome</keyword>
<accession>A0A3F3Q8W3</accession>
<evidence type="ECO:0000256" key="1">
    <source>
        <dbReference type="SAM" id="SignalP"/>
    </source>
</evidence>
<name>A0A3F3Q8W3_9EURO</name>